<feature type="region of interest" description="Disordered" evidence="4">
    <location>
        <begin position="36"/>
        <end position="61"/>
    </location>
</feature>
<dbReference type="SUPFAM" id="SSF50978">
    <property type="entry name" value="WD40 repeat-like"/>
    <property type="match status" value="1"/>
</dbReference>
<reference evidence="5 6" key="1">
    <citation type="journal article" date="2018" name="PLoS ONE">
        <title>The draft genome of Kipferlia bialata reveals reductive genome evolution in fornicate parasites.</title>
        <authorList>
            <person name="Tanifuji G."/>
            <person name="Takabayashi S."/>
            <person name="Kume K."/>
            <person name="Takagi M."/>
            <person name="Nakayama T."/>
            <person name="Kamikawa R."/>
            <person name="Inagaki Y."/>
            <person name="Hashimoto T."/>
        </authorList>
    </citation>
    <scope>NUCLEOTIDE SEQUENCE [LARGE SCALE GENOMIC DNA]</scope>
    <source>
        <strain evidence="5">NY0173</strain>
    </source>
</reference>
<keyword evidence="1" id="KW-0963">Cytoplasm</keyword>
<dbReference type="Proteomes" id="UP000265618">
    <property type="component" value="Unassembled WGS sequence"/>
</dbReference>
<gene>
    <name evidence="5" type="ORF">KIPB_004683</name>
</gene>
<dbReference type="GO" id="GO:0010970">
    <property type="term" value="P:transport along microtubule"/>
    <property type="evidence" value="ECO:0007669"/>
    <property type="project" value="TreeGrafter"/>
</dbReference>
<dbReference type="GO" id="GO:0045504">
    <property type="term" value="F:dynein heavy chain binding"/>
    <property type="evidence" value="ECO:0007669"/>
    <property type="project" value="TreeGrafter"/>
</dbReference>
<dbReference type="GO" id="GO:0045503">
    <property type="term" value="F:dynein light chain binding"/>
    <property type="evidence" value="ECO:0007669"/>
    <property type="project" value="TreeGrafter"/>
</dbReference>
<dbReference type="Gene3D" id="2.130.10.10">
    <property type="entry name" value="YVTN repeat-like/Quinoprotein amine dehydrogenase"/>
    <property type="match status" value="1"/>
</dbReference>
<feature type="compositionally biased region" description="Basic and acidic residues" evidence="4">
    <location>
        <begin position="83"/>
        <end position="95"/>
    </location>
</feature>
<dbReference type="EMBL" id="BDIP01001022">
    <property type="protein sequence ID" value="GIQ83374.1"/>
    <property type="molecule type" value="Genomic_DNA"/>
</dbReference>
<evidence type="ECO:0000313" key="5">
    <source>
        <dbReference type="EMBL" id="GIQ83374.1"/>
    </source>
</evidence>
<dbReference type="InterPro" id="IPR015943">
    <property type="entry name" value="WD40/YVTN_repeat-like_dom_sf"/>
</dbReference>
<keyword evidence="6" id="KW-1185">Reference proteome</keyword>
<dbReference type="PANTHER" id="PTHR12442">
    <property type="entry name" value="DYNEIN INTERMEDIATE CHAIN"/>
    <property type="match status" value="1"/>
</dbReference>
<evidence type="ECO:0000256" key="4">
    <source>
        <dbReference type="SAM" id="MobiDB-lite"/>
    </source>
</evidence>
<feature type="region of interest" description="Disordered" evidence="4">
    <location>
        <begin position="547"/>
        <end position="567"/>
    </location>
</feature>
<dbReference type="GO" id="GO:0005868">
    <property type="term" value="C:cytoplasmic dynein complex"/>
    <property type="evidence" value="ECO:0007669"/>
    <property type="project" value="TreeGrafter"/>
</dbReference>
<accession>A0A9K3CXD1</accession>
<evidence type="ECO:0000256" key="3">
    <source>
        <dbReference type="ARBA" id="ARBA00022737"/>
    </source>
</evidence>
<evidence type="ECO:0000313" key="6">
    <source>
        <dbReference type="Proteomes" id="UP000265618"/>
    </source>
</evidence>
<dbReference type="AlphaFoldDB" id="A0A9K3CXD1"/>
<feature type="region of interest" description="Disordered" evidence="4">
    <location>
        <begin position="327"/>
        <end position="363"/>
    </location>
</feature>
<protein>
    <submittedName>
        <fullName evidence="5">Uncharacterized protein</fullName>
    </submittedName>
</protein>
<name>A0A9K3CXD1_9EUKA</name>
<evidence type="ECO:0000256" key="1">
    <source>
        <dbReference type="ARBA" id="ARBA00022490"/>
    </source>
</evidence>
<proteinExistence type="predicted"/>
<keyword evidence="3" id="KW-0677">Repeat</keyword>
<feature type="compositionally biased region" description="Basic and acidic residues" evidence="4">
    <location>
        <begin position="549"/>
        <end position="558"/>
    </location>
</feature>
<organism evidence="5 6">
    <name type="scientific">Kipferlia bialata</name>
    <dbReference type="NCBI Taxonomy" id="797122"/>
    <lineage>
        <taxon>Eukaryota</taxon>
        <taxon>Metamonada</taxon>
        <taxon>Carpediemonas-like organisms</taxon>
        <taxon>Kipferlia</taxon>
    </lineage>
</organism>
<sequence length="567" mass="59067">MQHVPETSSVDIQTDDYSELLQRFLVDIDETSADPSGKVVIRGPGMADAGEAEAEGERPPTPPGLLSFLCKAADALDGMSGEGDGKAHTWEEKNQSDQGVSGGGDAIRPMGTVDTSLGASDIAYMPRISSALPSVVRFSRTEPNLFAIGHATRGTSSYVSLHSTASLNSGPERVLLCPGSVTSLECPGTQPVILAGLASGQVCKWDTSVPGKRRPALCTRLRDMAESHAAERITTPCVCIDQNVSGDTIMAVYKSGAVVFWDSSHYDVFRDEISTDSHMGVGVACSVRLSSKSLLNRSSASVGPSHVMCASDVGMVMCAMGASKRAGKGAKKTEHPRSHRAPVTALSASGAVDTVSTHASTVHGHEGEAHMGSAVGGASSRALVASACLDGEATLWGIRSDLAEGTYLGGEEERDTWPEGWHSIRSISTADITDAGEDKIDGTITCFAFGPVNKGVEGVPTVVLAACLGNGTLLLYRIDEEDIHVAPDALIGMAPLKAVAAYPSAFCALNRTLSWSSDGATLAGIGLEGTVVLYAIDTSALVPMQTSDNRVEEVKEAEAEGEEEAAE</sequence>
<comment type="caution">
    <text evidence="5">The sequence shown here is derived from an EMBL/GenBank/DDBJ whole genome shotgun (WGS) entry which is preliminary data.</text>
</comment>
<dbReference type="PANTHER" id="PTHR12442:SF22">
    <property type="entry name" value="CYTOPLASMIC DYNEIN 1 INTERMEDIATE CHAIN-RELATED"/>
    <property type="match status" value="1"/>
</dbReference>
<keyword evidence="2" id="KW-0853">WD repeat</keyword>
<feature type="region of interest" description="Disordered" evidence="4">
    <location>
        <begin position="80"/>
        <end position="112"/>
    </location>
</feature>
<dbReference type="InterPro" id="IPR036322">
    <property type="entry name" value="WD40_repeat_dom_sf"/>
</dbReference>
<dbReference type="InterPro" id="IPR050687">
    <property type="entry name" value="Dynein_IC"/>
</dbReference>
<evidence type="ECO:0000256" key="2">
    <source>
        <dbReference type="ARBA" id="ARBA00022574"/>
    </source>
</evidence>